<sequence length="95" mass="11040">MPQVWFHVRWPDNHVTRCYSPSTAIRDYLAPHTDYPVTDFLERSRQALTQAGERVRQKYGYACSSAADQLETLEITAQPFVDQTDAMIRVEEFES</sequence>
<dbReference type="EMBL" id="NSKD01000003">
    <property type="protein sequence ID" value="PAU80518.1"/>
    <property type="molecule type" value="Genomic_DNA"/>
</dbReference>
<accession>A0A2A2F6E2</accession>
<protein>
    <recommendedName>
        <fullName evidence="3">MSMEG_0570 family nitrogen starvation response protein</fullName>
    </recommendedName>
</protein>
<organism evidence="1 2">
    <name type="scientific">Halovibrio salipaludis</name>
    <dbReference type="NCBI Taxonomy" id="2032626"/>
    <lineage>
        <taxon>Bacteria</taxon>
        <taxon>Pseudomonadati</taxon>
        <taxon>Pseudomonadota</taxon>
        <taxon>Gammaproteobacteria</taxon>
        <taxon>Oceanospirillales</taxon>
        <taxon>Halomonadaceae</taxon>
        <taxon>Halovibrio</taxon>
    </lineage>
</organism>
<proteinExistence type="predicted"/>
<keyword evidence="2" id="KW-1185">Reference proteome</keyword>
<name>A0A2A2F6E2_9GAMM</name>
<dbReference type="RefSeq" id="WP_095617355.1">
    <property type="nucleotide sequence ID" value="NZ_NSKD01000003.1"/>
</dbReference>
<evidence type="ECO:0000313" key="2">
    <source>
        <dbReference type="Proteomes" id="UP000218896"/>
    </source>
</evidence>
<evidence type="ECO:0000313" key="1">
    <source>
        <dbReference type="EMBL" id="PAU80518.1"/>
    </source>
</evidence>
<dbReference type="AlphaFoldDB" id="A0A2A2F6E2"/>
<dbReference type="Proteomes" id="UP000218896">
    <property type="component" value="Unassembled WGS sequence"/>
</dbReference>
<reference evidence="1 2" key="1">
    <citation type="submission" date="2017-08" db="EMBL/GenBank/DDBJ databases">
        <title>Halovibrio sewagensis sp. nov., isolated from wastewater of high salinity.</title>
        <authorList>
            <person name="Dong X."/>
            <person name="Zhang G."/>
        </authorList>
    </citation>
    <scope>NUCLEOTIDE SEQUENCE [LARGE SCALE GENOMIC DNA]</scope>
    <source>
        <strain evidence="1 2">YL5-2</strain>
    </source>
</reference>
<evidence type="ECO:0008006" key="3">
    <source>
        <dbReference type="Google" id="ProtNLM"/>
    </source>
</evidence>
<dbReference type="InterPro" id="IPR023846">
    <property type="entry name" value="CHP04042_MSMEG0570"/>
</dbReference>
<dbReference type="NCBIfam" id="TIGR04042">
    <property type="entry name" value="MSMEG_0570_fam"/>
    <property type="match status" value="1"/>
</dbReference>
<gene>
    <name evidence="1" type="ORF">CK501_08755</name>
</gene>
<comment type="caution">
    <text evidence="1">The sequence shown here is derived from an EMBL/GenBank/DDBJ whole genome shotgun (WGS) entry which is preliminary data.</text>
</comment>
<dbReference type="OrthoDB" id="195104at2"/>